<reference evidence="1" key="2">
    <citation type="submission" date="2025-05" db="UniProtKB">
        <authorList>
            <consortium name="EnsemblMetazoa"/>
        </authorList>
    </citation>
    <scope>IDENTIFICATION</scope>
</reference>
<evidence type="ECO:0000313" key="1">
    <source>
        <dbReference type="EnsemblMetazoa" id="XP_016972039.2"/>
    </source>
</evidence>
<sequence>MDRTTILSLDYDCLVLIFESIKTNCETDKNSKKKENVVKYRDLINFVISCVEFQIAFQNWNNKLFHDLRIEYFHLRDTSSVSVNFSKTYDLLQNFSKKDKDHFWNYYTTAIKENVNMDSLVLTYKPTQYHREHLDRFQAIMHSLKNKTLHDLVVDFKGSGYSFENVGTFGHLRSLNVNARMCAYDLVQLCRSNPNLYNLTFYSTELNGRFSDIVSYCSQLKRLELLMKPDVDATEYATLANLPQLEELYLGGIHEEGTLTELFNGLKLKGLKKLHIRNSMLSKQETQALAQIRSIISIESAFSDDPIIGNLAHLRNLKSIKVFARREQYNLLIQFKNLIKKVEVSFNTKCMGLGIKLSPISGNLFLTLSTLYNVCDNDEAPREILNFLKPHSSNIFKNVCDNDEVSSDILNFITPLSQRIEVNQLHIAGFSGFLQALLQSLANQKLRNVHMLDIISMEEAYSLVSIPSLNNIYCVQNLEEIIAMKCKQLDGIKNTETRVYLFRNPDWTARINHGNFLTTIVEPAAAFDFFCFFWPIDNY</sequence>
<reference evidence="2" key="1">
    <citation type="journal article" date="2021" name="Elife">
        <title>Highly contiguous assemblies of 101 drosophilid genomes.</title>
        <authorList>
            <person name="Kim B.Y."/>
            <person name="Wang J.R."/>
            <person name="Miller D.E."/>
            <person name="Barmina O."/>
            <person name="Delaney E."/>
            <person name="Thompson A."/>
            <person name="Comeault A.A."/>
            <person name="Peede D."/>
            <person name="D'Agostino E.R."/>
            <person name="Pelaez J."/>
            <person name="Aguilar J.M."/>
            <person name="Haji D."/>
            <person name="Matsunaga T."/>
            <person name="Armstrong E.E."/>
            <person name="Zych M."/>
            <person name="Ogawa Y."/>
            <person name="Stamenkovic-Radak M."/>
            <person name="Jelic M."/>
            <person name="Veselinovic M.S."/>
            <person name="Tanaskovic M."/>
            <person name="Eric P."/>
            <person name="Gao J.J."/>
            <person name="Katoh T.K."/>
            <person name="Toda M.J."/>
            <person name="Watabe H."/>
            <person name="Watada M."/>
            <person name="Davis J.S."/>
            <person name="Moyle L.C."/>
            <person name="Manoli G."/>
            <person name="Bertolini E."/>
            <person name="Kostal V."/>
            <person name="Hawley R.S."/>
            <person name="Takahashi A."/>
            <person name="Jones C.D."/>
            <person name="Price D.K."/>
            <person name="Whiteman N."/>
            <person name="Kopp A."/>
            <person name="Matute D.R."/>
            <person name="Petrov D.A."/>
        </authorList>
    </citation>
    <scope>NUCLEOTIDE SEQUENCE [LARGE SCALE GENOMIC DNA]</scope>
</reference>
<name>A0ABM5GZ47_DRORH</name>
<dbReference type="RefSeq" id="XP_016972039.2">
    <property type="nucleotide sequence ID" value="XM_017116550.2"/>
</dbReference>
<dbReference type="Gene3D" id="3.80.10.10">
    <property type="entry name" value="Ribonuclease Inhibitor"/>
    <property type="match status" value="1"/>
</dbReference>
<keyword evidence="2" id="KW-1185">Reference proteome</keyword>
<dbReference type="InterPro" id="IPR032675">
    <property type="entry name" value="LRR_dom_sf"/>
</dbReference>
<protein>
    <submittedName>
        <fullName evidence="1">Uncharacterized protein</fullName>
    </submittedName>
</protein>
<dbReference type="GeneID" id="108039521"/>
<dbReference type="SUPFAM" id="SSF52047">
    <property type="entry name" value="RNI-like"/>
    <property type="match status" value="1"/>
</dbReference>
<dbReference type="Proteomes" id="UP001652680">
    <property type="component" value="Unassembled WGS sequence"/>
</dbReference>
<organism evidence="1 2">
    <name type="scientific">Drosophila rhopaloa</name>
    <name type="common">Fruit fly</name>
    <dbReference type="NCBI Taxonomy" id="1041015"/>
    <lineage>
        <taxon>Eukaryota</taxon>
        <taxon>Metazoa</taxon>
        <taxon>Ecdysozoa</taxon>
        <taxon>Arthropoda</taxon>
        <taxon>Hexapoda</taxon>
        <taxon>Insecta</taxon>
        <taxon>Pterygota</taxon>
        <taxon>Neoptera</taxon>
        <taxon>Endopterygota</taxon>
        <taxon>Diptera</taxon>
        <taxon>Brachycera</taxon>
        <taxon>Muscomorpha</taxon>
        <taxon>Ephydroidea</taxon>
        <taxon>Drosophilidae</taxon>
        <taxon>Drosophila</taxon>
        <taxon>Sophophora</taxon>
    </lineage>
</organism>
<dbReference type="EnsemblMetazoa" id="XM_017116550.2">
    <property type="protein sequence ID" value="XP_016972039.2"/>
    <property type="gene ID" value="LOC108039521"/>
</dbReference>
<accession>A0ABM5GZ47</accession>
<evidence type="ECO:0000313" key="2">
    <source>
        <dbReference type="Proteomes" id="UP001652680"/>
    </source>
</evidence>
<proteinExistence type="predicted"/>